<organism evidence="1">
    <name type="scientific">marine sediment metagenome</name>
    <dbReference type="NCBI Taxonomy" id="412755"/>
    <lineage>
        <taxon>unclassified sequences</taxon>
        <taxon>metagenomes</taxon>
        <taxon>ecological metagenomes</taxon>
    </lineage>
</organism>
<sequence>MNIQYGMNNIARSRIPKKNELVITNYKNLMNEKSNKVKYKSNKDISSKNKILYSILLEIDNNIRNWKKLSALQKNIFCKNGFKKIIKEQEFDVIFDDLINYLKNEKYIELSRIKGCGKIIFKLYKWNKDKIQNLLFN</sequence>
<proteinExistence type="predicted"/>
<dbReference type="EMBL" id="LAZR01005110">
    <property type="protein sequence ID" value="KKN02760.1"/>
    <property type="molecule type" value="Genomic_DNA"/>
</dbReference>
<name>A0A0F9M5V4_9ZZZZ</name>
<evidence type="ECO:0000313" key="1">
    <source>
        <dbReference type="EMBL" id="KKN02760.1"/>
    </source>
</evidence>
<dbReference type="AlphaFoldDB" id="A0A0F9M5V4"/>
<accession>A0A0F9M5V4</accession>
<reference evidence="1" key="1">
    <citation type="journal article" date="2015" name="Nature">
        <title>Complex archaea that bridge the gap between prokaryotes and eukaryotes.</title>
        <authorList>
            <person name="Spang A."/>
            <person name="Saw J.H."/>
            <person name="Jorgensen S.L."/>
            <person name="Zaremba-Niedzwiedzka K."/>
            <person name="Martijn J."/>
            <person name="Lind A.E."/>
            <person name="van Eijk R."/>
            <person name="Schleper C."/>
            <person name="Guy L."/>
            <person name="Ettema T.J."/>
        </authorList>
    </citation>
    <scope>NUCLEOTIDE SEQUENCE</scope>
</reference>
<protein>
    <submittedName>
        <fullName evidence="1">Uncharacterized protein</fullName>
    </submittedName>
</protein>
<gene>
    <name evidence="1" type="ORF">LCGC14_1114460</name>
</gene>
<comment type="caution">
    <text evidence="1">The sequence shown here is derived from an EMBL/GenBank/DDBJ whole genome shotgun (WGS) entry which is preliminary data.</text>
</comment>